<feature type="region of interest" description="Disordered" evidence="1">
    <location>
        <begin position="41"/>
        <end position="65"/>
    </location>
</feature>
<reference evidence="2" key="1">
    <citation type="submission" date="2023-05" db="EMBL/GenBank/DDBJ databases">
        <title>Nepenthes gracilis genome sequencing.</title>
        <authorList>
            <person name="Fukushima K."/>
        </authorList>
    </citation>
    <scope>NUCLEOTIDE SEQUENCE</scope>
    <source>
        <strain evidence="2">SING2019-196</strain>
    </source>
</reference>
<comment type="caution">
    <text evidence="2">The sequence shown here is derived from an EMBL/GenBank/DDBJ whole genome shotgun (WGS) entry which is preliminary data.</text>
</comment>
<dbReference type="AlphaFoldDB" id="A0AAD3T9J9"/>
<dbReference type="Proteomes" id="UP001279734">
    <property type="component" value="Unassembled WGS sequence"/>
</dbReference>
<keyword evidence="3" id="KW-1185">Reference proteome</keyword>
<sequence>MAGLLGAFPGSPQSSIPPSKPFPPSSLVAPAVFEVSKSLPSSSDTHCLDGQNLSSSPPSKGCTSSVPHLASGVAATGFMPEAVVQVLYHGNLVRCRSCHKIGHRSAQCNSNLLPLAYELPGSVSELVNSTQPPSLPASAPQVLTSNQIENLALIEAGEAESLNEVDDIVGSSLLSTVQLSPVETPNTGGRLPSDELPFAGSKGDVNFVTGSNPRIEHVLPSYSELSRLKDNGACLHADGHIKTSYADILKRGVKIDEAVKPGNGVVQGVDALKFSFISDGFSEDSQESKLKFLSPLARRVAARINSLCRAVDKSAHKDVALHGLASSPSDFSILGRIGLDDMALAAVLNSRSEGFSPGMRSNADLECHSVLPGLESLLNMPGCGLWPVCFRLVFARCGVETDLA</sequence>
<evidence type="ECO:0000313" key="2">
    <source>
        <dbReference type="EMBL" id="GMH25327.1"/>
    </source>
</evidence>
<organism evidence="2 3">
    <name type="scientific">Nepenthes gracilis</name>
    <name type="common">Slender pitcher plant</name>
    <dbReference type="NCBI Taxonomy" id="150966"/>
    <lineage>
        <taxon>Eukaryota</taxon>
        <taxon>Viridiplantae</taxon>
        <taxon>Streptophyta</taxon>
        <taxon>Embryophyta</taxon>
        <taxon>Tracheophyta</taxon>
        <taxon>Spermatophyta</taxon>
        <taxon>Magnoliopsida</taxon>
        <taxon>eudicotyledons</taxon>
        <taxon>Gunneridae</taxon>
        <taxon>Pentapetalae</taxon>
        <taxon>Caryophyllales</taxon>
        <taxon>Nepenthaceae</taxon>
        <taxon>Nepenthes</taxon>
    </lineage>
</organism>
<proteinExistence type="predicted"/>
<gene>
    <name evidence="2" type="ORF">Nepgr_027170</name>
</gene>
<evidence type="ECO:0000256" key="1">
    <source>
        <dbReference type="SAM" id="MobiDB-lite"/>
    </source>
</evidence>
<protein>
    <submittedName>
        <fullName evidence="2">Uncharacterized protein</fullName>
    </submittedName>
</protein>
<name>A0AAD3T9J9_NEPGR</name>
<evidence type="ECO:0000313" key="3">
    <source>
        <dbReference type="Proteomes" id="UP001279734"/>
    </source>
</evidence>
<accession>A0AAD3T9J9</accession>
<dbReference type="EMBL" id="BSYO01000029">
    <property type="protein sequence ID" value="GMH25327.1"/>
    <property type="molecule type" value="Genomic_DNA"/>
</dbReference>